<keyword evidence="8" id="KW-1185">Reference proteome</keyword>
<dbReference type="Gene3D" id="1.10.8.60">
    <property type="match status" value="1"/>
</dbReference>
<evidence type="ECO:0000256" key="4">
    <source>
        <dbReference type="RuleBase" id="RU003651"/>
    </source>
</evidence>
<dbReference type="AlphaFoldDB" id="A0A4Y2LK26"/>
<proteinExistence type="inferred from homology"/>
<dbReference type="GO" id="GO:0007033">
    <property type="term" value="P:vacuole organization"/>
    <property type="evidence" value="ECO:0007669"/>
    <property type="project" value="TreeGrafter"/>
</dbReference>
<dbReference type="GO" id="GO:0016887">
    <property type="term" value="F:ATP hydrolysis activity"/>
    <property type="evidence" value="ECO:0007669"/>
    <property type="project" value="InterPro"/>
</dbReference>
<evidence type="ECO:0000259" key="5">
    <source>
        <dbReference type="Pfam" id="PF00004"/>
    </source>
</evidence>
<comment type="caution">
    <text evidence="7">The sequence shown here is derived from an EMBL/GenBank/DDBJ whole genome shotgun (WGS) entry which is preliminary data.</text>
</comment>
<dbReference type="Pfam" id="PF00004">
    <property type="entry name" value="AAA"/>
    <property type="match status" value="1"/>
</dbReference>
<dbReference type="OrthoDB" id="29072at2759"/>
<dbReference type="Pfam" id="PF09336">
    <property type="entry name" value="Vps4_C"/>
    <property type="match status" value="1"/>
</dbReference>
<dbReference type="InterPro" id="IPR050304">
    <property type="entry name" value="MT-severing_AAA_ATPase"/>
</dbReference>
<dbReference type="GO" id="GO:0005524">
    <property type="term" value="F:ATP binding"/>
    <property type="evidence" value="ECO:0007669"/>
    <property type="project" value="UniProtKB-KW"/>
</dbReference>
<dbReference type="Gene3D" id="3.40.50.300">
    <property type="entry name" value="P-loop containing nucleotide triphosphate hydrolases"/>
    <property type="match status" value="1"/>
</dbReference>
<dbReference type="InterPro" id="IPR015415">
    <property type="entry name" value="Spast_Vps4_C"/>
</dbReference>
<evidence type="ECO:0000256" key="2">
    <source>
        <dbReference type="ARBA" id="ARBA00022741"/>
    </source>
</evidence>
<dbReference type="InterPro" id="IPR027417">
    <property type="entry name" value="P-loop_NTPase"/>
</dbReference>
<dbReference type="CDD" id="cd19481">
    <property type="entry name" value="RecA-like_protease"/>
    <property type="match status" value="1"/>
</dbReference>
<dbReference type="InterPro" id="IPR003960">
    <property type="entry name" value="ATPase_AAA_CS"/>
</dbReference>
<feature type="domain" description="Spastin/Vps4 C-terminal" evidence="6">
    <location>
        <begin position="222"/>
        <end position="269"/>
    </location>
</feature>
<gene>
    <name evidence="7" type="primary">VPS4B_2</name>
    <name evidence="7" type="ORF">AVEN_19954_1</name>
</gene>
<reference evidence="7 8" key="1">
    <citation type="journal article" date="2019" name="Sci. Rep.">
        <title>Orb-weaving spider Araneus ventricosus genome elucidates the spidroin gene catalogue.</title>
        <authorList>
            <person name="Kono N."/>
            <person name="Nakamura H."/>
            <person name="Ohtoshi R."/>
            <person name="Moran D.A.P."/>
            <person name="Shinohara A."/>
            <person name="Yoshida Y."/>
            <person name="Fujiwara M."/>
            <person name="Mori M."/>
            <person name="Tomita M."/>
            <person name="Arakawa K."/>
        </authorList>
    </citation>
    <scope>NUCLEOTIDE SEQUENCE [LARGE SCALE GENOMIC DNA]</scope>
</reference>
<accession>A0A4Y2LK26</accession>
<dbReference type="EMBL" id="BGPR01005984">
    <property type="protein sequence ID" value="GBN15088.1"/>
    <property type="molecule type" value="Genomic_DNA"/>
</dbReference>
<comment type="similarity">
    <text evidence="1 4">Belongs to the AAA ATPase family.</text>
</comment>
<organism evidence="7 8">
    <name type="scientific">Araneus ventricosus</name>
    <name type="common">Orbweaver spider</name>
    <name type="synonym">Epeira ventricosa</name>
    <dbReference type="NCBI Taxonomy" id="182803"/>
    <lineage>
        <taxon>Eukaryota</taxon>
        <taxon>Metazoa</taxon>
        <taxon>Ecdysozoa</taxon>
        <taxon>Arthropoda</taxon>
        <taxon>Chelicerata</taxon>
        <taxon>Arachnida</taxon>
        <taxon>Araneae</taxon>
        <taxon>Araneomorphae</taxon>
        <taxon>Entelegynae</taxon>
        <taxon>Araneoidea</taxon>
        <taxon>Araneidae</taxon>
        <taxon>Araneus</taxon>
    </lineage>
</organism>
<evidence type="ECO:0000259" key="6">
    <source>
        <dbReference type="Pfam" id="PF09336"/>
    </source>
</evidence>
<dbReference type="GO" id="GO:0016197">
    <property type="term" value="P:endosomal transport"/>
    <property type="evidence" value="ECO:0007669"/>
    <property type="project" value="TreeGrafter"/>
</dbReference>
<feature type="domain" description="ATPase AAA-type core" evidence="5">
    <location>
        <begin position="17"/>
        <end position="125"/>
    </location>
</feature>
<evidence type="ECO:0000256" key="1">
    <source>
        <dbReference type="ARBA" id="ARBA00006914"/>
    </source>
</evidence>
<dbReference type="InterPro" id="IPR003959">
    <property type="entry name" value="ATPase_AAA_core"/>
</dbReference>
<dbReference type="SUPFAM" id="SSF52540">
    <property type="entry name" value="P-loop containing nucleoside triphosphate hydrolases"/>
    <property type="match status" value="1"/>
</dbReference>
<dbReference type="PANTHER" id="PTHR23074">
    <property type="entry name" value="AAA DOMAIN-CONTAINING"/>
    <property type="match status" value="1"/>
</dbReference>
<dbReference type="Proteomes" id="UP000499080">
    <property type="component" value="Unassembled WGS sequence"/>
</dbReference>
<evidence type="ECO:0000313" key="7">
    <source>
        <dbReference type="EMBL" id="GBN15088.1"/>
    </source>
</evidence>
<dbReference type="PROSITE" id="PS00674">
    <property type="entry name" value="AAA"/>
    <property type="match status" value="1"/>
</dbReference>
<evidence type="ECO:0000256" key="3">
    <source>
        <dbReference type="ARBA" id="ARBA00022840"/>
    </source>
</evidence>
<protein>
    <submittedName>
        <fullName evidence="7">Vacuolar protein sorting-associated protein 4B</fullName>
    </submittedName>
</protein>
<keyword evidence="3 4" id="KW-0067">ATP-binding</keyword>
<dbReference type="PANTHER" id="PTHR23074:SF83">
    <property type="entry name" value="VACUOLAR PROTEIN SORTING-ASSOCIATED PROTEIN 4A"/>
    <property type="match status" value="1"/>
</dbReference>
<name>A0A4Y2LK26_ARAVE</name>
<sequence>MECGRGRRPLMTYHKLPPGTGKTYFVKKLSEILHCELAIIGPHEFEIKKLQDLKQSPGIIMLEEIDAYCRKRSPTDTKQERLTLNGILLEIQGLGKDTLLISTTNHPQSIDDAVLRRLQKKICIQLPNSNCRVGLMRQLLSTEQHTLTNLDFKILGKLTKWFSRSDISRLINEALMLPIREITSSSVFIWRTIEETSGVSRRYVIPESRSQDDETESLRLPINWYNIQEQNLWIPPITMEVLLDALNTVKPDCETENLKMYDRFTEEHGHVD</sequence>
<evidence type="ECO:0000313" key="8">
    <source>
        <dbReference type="Proteomes" id="UP000499080"/>
    </source>
</evidence>
<keyword evidence="2 4" id="KW-0547">Nucleotide-binding</keyword>